<accession>A0A9P6LEK0</accession>
<evidence type="ECO:0000256" key="1">
    <source>
        <dbReference type="ARBA" id="ARBA00004141"/>
    </source>
</evidence>
<feature type="transmembrane region" description="Helical" evidence="6">
    <location>
        <begin position="64"/>
        <end position="85"/>
    </location>
</feature>
<feature type="transmembrane region" description="Helical" evidence="6">
    <location>
        <begin position="173"/>
        <end position="192"/>
    </location>
</feature>
<evidence type="ECO:0000256" key="6">
    <source>
        <dbReference type="SAM" id="Phobius"/>
    </source>
</evidence>
<dbReference type="Pfam" id="PF20684">
    <property type="entry name" value="Fung_rhodopsin"/>
    <property type="match status" value="1"/>
</dbReference>
<reference evidence="8" key="2">
    <citation type="submission" date="2020-11" db="EMBL/GenBank/DDBJ databases">
        <title>Whole genome sequencing of Colletotrichum sp.</title>
        <authorList>
            <person name="Li H."/>
        </authorList>
    </citation>
    <scope>NUCLEOTIDE SEQUENCE</scope>
    <source>
        <strain evidence="8">CkLH20</strain>
    </source>
</reference>
<name>A0A9P6LEK0_9PEZI</name>
<protein>
    <submittedName>
        <fullName evidence="8">CFEM domain-containing protein</fullName>
    </submittedName>
</protein>
<dbReference type="OrthoDB" id="2496787at2759"/>
<evidence type="ECO:0000256" key="4">
    <source>
        <dbReference type="ARBA" id="ARBA00023136"/>
    </source>
</evidence>
<dbReference type="InterPro" id="IPR049326">
    <property type="entry name" value="Rhodopsin_dom_fungi"/>
</dbReference>
<keyword evidence="3 6" id="KW-1133">Transmembrane helix</keyword>
<feature type="domain" description="Rhodopsin" evidence="7">
    <location>
        <begin position="4"/>
        <end position="199"/>
    </location>
</feature>
<evidence type="ECO:0000256" key="3">
    <source>
        <dbReference type="ARBA" id="ARBA00022989"/>
    </source>
</evidence>
<keyword evidence="9" id="KW-1185">Reference proteome</keyword>
<dbReference type="RefSeq" id="XP_038742715.1">
    <property type="nucleotide sequence ID" value="XM_038892132.1"/>
</dbReference>
<organism evidence="8 9">
    <name type="scientific">Colletotrichum karsti</name>
    <dbReference type="NCBI Taxonomy" id="1095194"/>
    <lineage>
        <taxon>Eukaryota</taxon>
        <taxon>Fungi</taxon>
        <taxon>Dikarya</taxon>
        <taxon>Ascomycota</taxon>
        <taxon>Pezizomycotina</taxon>
        <taxon>Sordariomycetes</taxon>
        <taxon>Hypocreomycetidae</taxon>
        <taxon>Glomerellales</taxon>
        <taxon>Glomerellaceae</taxon>
        <taxon>Colletotrichum</taxon>
        <taxon>Colletotrichum boninense species complex</taxon>
    </lineage>
</organism>
<feature type="transmembrane region" description="Helical" evidence="6">
    <location>
        <begin position="12"/>
        <end position="29"/>
    </location>
</feature>
<dbReference type="GO" id="GO:0016020">
    <property type="term" value="C:membrane"/>
    <property type="evidence" value="ECO:0007669"/>
    <property type="project" value="UniProtKB-SubCell"/>
</dbReference>
<dbReference type="GeneID" id="62165206"/>
<proteinExistence type="inferred from homology"/>
<dbReference type="PANTHER" id="PTHR33048:SF143">
    <property type="entry name" value="EXTRACELLULAR MEMBRANE PROTEIN CFEM DOMAIN-CONTAINING PROTEIN-RELATED"/>
    <property type="match status" value="1"/>
</dbReference>
<feature type="transmembrane region" description="Helical" evidence="6">
    <location>
        <begin position="135"/>
        <end position="161"/>
    </location>
</feature>
<evidence type="ECO:0000256" key="5">
    <source>
        <dbReference type="ARBA" id="ARBA00038359"/>
    </source>
</evidence>
<comment type="subcellular location">
    <subcellularLocation>
        <location evidence="1">Membrane</location>
        <topology evidence="1">Multi-pass membrane protein</topology>
    </subcellularLocation>
</comment>
<evidence type="ECO:0000259" key="7">
    <source>
        <dbReference type="Pfam" id="PF20684"/>
    </source>
</evidence>
<keyword evidence="4 6" id="KW-0472">Membrane</keyword>
<dbReference type="AlphaFoldDB" id="A0A9P6LEK0"/>
<reference evidence="8" key="1">
    <citation type="submission" date="2020-03" db="EMBL/GenBank/DDBJ databases">
        <authorList>
            <person name="He L."/>
        </authorList>
    </citation>
    <scope>NUCLEOTIDE SEQUENCE</scope>
    <source>
        <strain evidence="8">CkLH20</strain>
    </source>
</reference>
<comment type="caution">
    <text evidence="8">The sequence shown here is derived from an EMBL/GenBank/DDBJ whole genome shotgun (WGS) entry which is preliminary data.</text>
</comment>
<gene>
    <name evidence="8" type="ORF">CkaCkLH20_09417</name>
</gene>
<evidence type="ECO:0000313" key="8">
    <source>
        <dbReference type="EMBL" id="KAF9873254.1"/>
    </source>
</evidence>
<keyword evidence="2 6" id="KW-0812">Transmembrane</keyword>
<comment type="similarity">
    <text evidence="5">Belongs to the SAT4 family.</text>
</comment>
<evidence type="ECO:0000313" key="9">
    <source>
        <dbReference type="Proteomes" id="UP000781932"/>
    </source>
</evidence>
<evidence type="ECO:0000256" key="2">
    <source>
        <dbReference type="ARBA" id="ARBA00022692"/>
    </source>
</evidence>
<dbReference type="InterPro" id="IPR052337">
    <property type="entry name" value="SAT4-like"/>
</dbReference>
<feature type="transmembrane region" description="Helical" evidence="6">
    <location>
        <begin position="92"/>
        <end position="115"/>
    </location>
</feature>
<dbReference type="EMBL" id="JAATWM020000033">
    <property type="protein sequence ID" value="KAF9873254.1"/>
    <property type="molecule type" value="Genomic_DNA"/>
</dbReference>
<sequence length="214" mass="24213">MSIKFARLSRWGADDVTVLLAYIFLLGFLPDDEILEKGAAGKDVWTITFKQMSDFFLSGYIAQILYHSCMALIKASIIFFLLRIFTDGKTRIVLWCTQAINAMIGATFLFAGLFQCSPVDLVWKLTEGFHEGHCINVIVLTVAHAAINIVLDVWILIIPSVRVWKMNMRTRDKWAASAMFSLGLFLTITSIIRLRAIQVNWAGAFANPTGMWYY</sequence>
<dbReference type="Proteomes" id="UP000781932">
    <property type="component" value="Unassembled WGS sequence"/>
</dbReference>
<dbReference type="PANTHER" id="PTHR33048">
    <property type="entry name" value="PTH11-LIKE INTEGRAL MEMBRANE PROTEIN (AFU_ORTHOLOGUE AFUA_5G11245)"/>
    <property type="match status" value="1"/>
</dbReference>